<dbReference type="EMBL" id="JBBLXS010000056">
    <property type="protein sequence ID" value="MEK0184503.1"/>
    <property type="molecule type" value="Genomic_DNA"/>
</dbReference>
<feature type="compositionally biased region" description="Basic and acidic residues" evidence="1">
    <location>
        <begin position="1"/>
        <end position="15"/>
    </location>
</feature>
<reference evidence="2 3" key="1">
    <citation type="journal article" date="2020" name="Harmful Algae">
        <title>Molecular and morphological characterization of a novel dihydroanatoxin-a producing Microcoleus species (cyanobacteria) from the Russian River, California, USA.</title>
        <authorList>
            <person name="Conklin K.Y."/>
            <person name="Stancheva R."/>
            <person name="Otten T.G."/>
            <person name="Fadness R."/>
            <person name="Boyer G.L."/>
            <person name="Read B."/>
            <person name="Zhang X."/>
            <person name="Sheath R.G."/>
        </authorList>
    </citation>
    <scope>NUCLEOTIDE SEQUENCE [LARGE SCALE GENOMIC DNA]</scope>
    <source>
        <strain evidence="2 3">PTRS2</strain>
    </source>
</reference>
<organism evidence="2 3">
    <name type="scientific">Microcoleus anatoxicus PTRS2</name>
    <dbReference type="NCBI Taxonomy" id="2705321"/>
    <lineage>
        <taxon>Bacteria</taxon>
        <taxon>Bacillati</taxon>
        <taxon>Cyanobacteriota</taxon>
        <taxon>Cyanophyceae</taxon>
        <taxon>Oscillatoriophycideae</taxon>
        <taxon>Oscillatoriales</taxon>
        <taxon>Microcoleaceae</taxon>
        <taxon>Microcoleus</taxon>
        <taxon>Microcoleus anatoxicus</taxon>
    </lineage>
</organism>
<accession>A0ABU8YJD9</accession>
<feature type="region of interest" description="Disordered" evidence="1">
    <location>
        <begin position="1"/>
        <end position="60"/>
    </location>
</feature>
<evidence type="ECO:0000313" key="3">
    <source>
        <dbReference type="Proteomes" id="UP001384579"/>
    </source>
</evidence>
<evidence type="ECO:0000313" key="2">
    <source>
        <dbReference type="EMBL" id="MEK0184503.1"/>
    </source>
</evidence>
<dbReference type="Proteomes" id="UP001384579">
    <property type="component" value="Unassembled WGS sequence"/>
</dbReference>
<comment type="caution">
    <text evidence="2">The sequence shown here is derived from an EMBL/GenBank/DDBJ whole genome shotgun (WGS) entry which is preliminary data.</text>
</comment>
<sequence>MRLKSWESPRSEGRNSKGKGGSARVRQLKKQQQTLRKKLKAQNPQSGDRQNYTQNNKNKGKETHISFPFVIFASAHSDYKTSWDVWKLSRFSAERKQDSRDFSRRGYREDFF</sequence>
<evidence type="ECO:0000256" key="1">
    <source>
        <dbReference type="SAM" id="MobiDB-lite"/>
    </source>
</evidence>
<proteinExistence type="predicted"/>
<protein>
    <submittedName>
        <fullName evidence="2">Uncharacterized protein</fullName>
    </submittedName>
</protein>
<keyword evidence="3" id="KW-1185">Reference proteome</keyword>
<feature type="compositionally biased region" description="Polar residues" evidence="1">
    <location>
        <begin position="43"/>
        <end position="57"/>
    </location>
</feature>
<gene>
    <name evidence="2" type="ORF">WMG39_06495</name>
</gene>
<name>A0ABU8YJD9_9CYAN</name>
<dbReference type="RefSeq" id="WP_340523441.1">
    <property type="nucleotide sequence ID" value="NZ_JBBLXS010000056.1"/>
</dbReference>